<evidence type="ECO:0000256" key="1">
    <source>
        <dbReference type="SAM" id="MobiDB-lite"/>
    </source>
</evidence>
<organism evidence="4">
    <name type="scientific">Schistocephalus solidus</name>
    <name type="common">Tapeworm</name>
    <dbReference type="NCBI Taxonomy" id="70667"/>
    <lineage>
        <taxon>Eukaryota</taxon>
        <taxon>Metazoa</taxon>
        <taxon>Spiralia</taxon>
        <taxon>Lophotrochozoa</taxon>
        <taxon>Platyhelminthes</taxon>
        <taxon>Cestoda</taxon>
        <taxon>Eucestoda</taxon>
        <taxon>Diphyllobothriidea</taxon>
        <taxon>Diphyllobothriidae</taxon>
        <taxon>Schistocephalus</taxon>
    </lineage>
</organism>
<keyword evidence="3" id="KW-1185">Reference proteome</keyword>
<reference evidence="2 3" key="2">
    <citation type="submission" date="2018-11" db="EMBL/GenBank/DDBJ databases">
        <authorList>
            <consortium name="Pathogen Informatics"/>
        </authorList>
    </citation>
    <scope>NUCLEOTIDE SEQUENCE [LARGE SCALE GENOMIC DNA]</scope>
    <source>
        <strain evidence="2 3">NST_G2</strain>
    </source>
</reference>
<dbReference type="AlphaFoldDB" id="A0A183SDN0"/>
<dbReference type="WBParaSite" id="SSLN_0000239801-mRNA-1">
    <property type="protein sequence ID" value="SSLN_0000239801-mRNA-1"/>
    <property type="gene ID" value="SSLN_0000239801"/>
</dbReference>
<evidence type="ECO:0000313" key="2">
    <source>
        <dbReference type="EMBL" id="VDL88713.1"/>
    </source>
</evidence>
<dbReference type="PANTHER" id="PTHR47027">
    <property type="entry name" value="REVERSE TRANSCRIPTASE DOMAIN-CONTAINING PROTEIN"/>
    <property type="match status" value="1"/>
</dbReference>
<feature type="region of interest" description="Disordered" evidence="1">
    <location>
        <begin position="250"/>
        <end position="271"/>
    </location>
</feature>
<sequence length="434" mass="48643">MTPRNNRDDFRHSSATQEKCQEMRTHLYTTFVDRTKAFDTTSTVMRALRSESPIKLHGHLLNSRRMQAPKRVSRTTVHDSLFANDYALNTATEQDMQRSMDLFAAGYANVGLKISTAKTIFMHPPPPSAEYNASRSNVNGAQLKMWKPLLIWEERSHATRDSTTRILDTKVLERIGILSIHAMLRQVHLRWSGHLVRMDDERLPKRKRAARKSQPPRINTANAQALSACPSWQRNFRARIGLVRHLRTQCNNNPTTQTSATPALDPTMTSTPTTDNHFIDAPSPTITDIILPPPTLAPITATNTTCPTPTTSVATSDNLLPAISTAPERLPKQLIYGDVATGSRRHGGQVRRYEDTLKTSLKQLQINPANWDDLARNRPAWSRTVKTGAVIYEANRMAAAKVKKAARKSPASRTNTANAQTLPTCPRCQRTFDK</sequence>
<reference evidence="4" key="1">
    <citation type="submission" date="2016-06" db="UniProtKB">
        <authorList>
            <consortium name="WormBaseParasite"/>
        </authorList>
    </citation>
    <scope>IDENTIFICATION</scope>
</reference>
<dbReference type="Proteomes" id="UP000275846">
    <property type="component" value="Unassembled WGS sequence"/>
</dbReference>
<proteinExistence type="predicted"/>
<protein>
    <submittedName>
        <fullName evidence="4">Reverse transcriptase domain-containing protein</fullName>
    </submittedName>
</protein>
<dbReference type="PANTHER" id="PTHR47027:SF20">
    <property type="entry name" value="REVERSE TRANSCRIPTASE-LIKE PROTEIN WITH RNA-DIRECTED DNA POLYMERASE DOMAIN"/>
    <property type="match status" value="1"/>
</dbReference>
<name>A0A183SDN0_SCHSO</name>
<gene>
    <name evidence="2" type="ORF">SSLN_LOCUS2328</name>
</gene>
<evidence type="ECO:0000313" key="3">
    <source>
        <dbReference type="Proteomes" id="UP000275846"/>
    </source>
</evidence>
<dbReference type="EMBL" id="UYSU01032226">
    <property type="protein sequence ID" value="VDL88713.1"/>
    <property type="molecule type" value="Genomic_DNA"/>
</dbReference>
<accession>A0A183SDN0</accession>
<evidence type="ECO:0000313" key="4">
    <source>
        <dbReference type="WBParaSite" id="SSLN_0000239801-mRNA-1"/>
    </source>
</evidence>